<keyword evidence="1" id="KW-0732">Signal</keyword>
<gene>
    <name evidence="2" type="ORF">J5A51_09210</name>
</gene>
<keyword evidence="3" id="KW-1185">Reference proteome</keyword>
<proteinExistence type="predicted"/>
<feature type="chain" id="PRO_5045148048" evidence="1">
    <location>
        <begin position="27"/>
        <end position="396"/>
    </location>
</feature>
<dbReference type="Proteomes" id="UP000682005">
    <property type="component" value="Chromosome 1"/>
</dbReference>
<dbReference type="RefSeq" id="WP_042740963.1">
    <property type="nucleotide sequence ID" value="NZ_BAKO01000015.1"/>
</dbReference>
<evidence type="ECO:0000256" key="1">
    <source>
        <dbReference type="SAM" id="SignalP"/>
    </source>
</evidence>
<evidence type="ECO:0000313" key="2">
    <source>
        <dbReference type="EMBL" id="QUB86281.1"/>
    </source>
</evidence>
<evidence type="ECO:0000313" key="3">
    <source>
        <dbReference type="Proteomes" id="UP000682005"/>
    </source>
</evidence>
<protein>
    <submittedName>
        <fullName evidence="2">Uncharacterized protein</fullName>
    </submittedName>
</protein>
<dbReference type="EMBL" id="CP072370">
    <property type="protein sequence ID" value="QUB86281.1"/>
    <property type="molecule type" value="Genomic_DNA"/>
</dbReference>
<sequence>MKYIHLPLRLVFFALMLCNTSLVSNAQSKFRPQLVVGQEIIYDFTNMWSCTSTADGQKITNRFAKCSPSFEEGLDIEKYYDTKKDSVHTSFAVKVVHVSPYGVTLSLRLLEPYNDKNSEEMSEEDGEREKQEKMFEDSISSLLGSHPVLVTYTSAMDSYIVSNNLELASHLYQLEQRFYKKIVKPFQYALIYAHPDGVYLLNTGVVEKGSVFLEMFQTFCPAIELVVDAMRKSYTIGTTVKGKPLDGSNRKAEYQKVVASLTKDGFSQRIEGKRYVREEAFDDSDQYSECFLYDADSFVEEEDSAVVTDGNYDFETDTAGSVSVDDYVDADSIYNNEDAPKKPKIISVKENDRPWCTVSQLRMSLTGIIKEYTVNTTVSLRDAVWVRRLRLVGRTK</sequence>
<feature type="signal peptide" evidence="1">
    <location>
        <begin position="1"/>
        <end position="26"/>
    </location>
</feature>
<name>A0ABX7XX19_9BACT</name>
<organism evidence="2 3">
    <name type="scientific">Prevotella fusca JCM 17724</name>
    <dbReference type="NCBI Taxonomy" id="1236517"/>
    <lineage>
        <taxon>Bacteria</taxon>
        <taxon>Pseudomonadati</taxon>
        <taxon>Bacteroidota</taxon>
        <taxon>Bacteroidia</taxon>
        <taxon>Bacteroidales</taxon>
        <taxon>Prevotellaceae</taxon>
        <taxon>Prevotella</taxon>
    </lineage>
</organism>
<reference evidence="2 3" key="1">
    <citation type="submission" date="2021-03" db="EMBL/GenBank/DDBJ databases">
        <title>Human Oral Microbial Genomes.</title>
        <authorList>
            <person name="Johnston C.D."/>
            <person name="Chen T."/>
            <person name="Dewhirst F.E."/>
        </authorList>
    </citation>
    <scope>NUCLEOTIDE SEQUENCE [LARGE SCALE GENOMIC DNA]</scope>
    <source>
        <strain evidence="2 3">W1435</strain>
    </source>
</reference>
<accession>A0ABX7XX19</accession>